<evidence type="ECO:0000256" key="1">
    <source>
        <dbReference type="SAM" id="Phobius"/>
    </source>
</evidence>
<evidence type="ECO:0000313" key="2">
    <source>
        <dbReference type="EMBL" id="KLU26418.1"/>
    </source>
</evidence>
<feature type="transmembrane region" description="Helical" evidence="1">
    <location>
        <begin position="207"/>
        <end position="226"/>
    </location>
</feature>
<sequence length="253" mass="26894">MNHLVTAAIVFACVLGSGLLGLYLRERLPAHHLSDDSIGVVKLATGLIATMAALVLGLLISSAKSSFDTANGELVQNAATVIQLDRVLAKYGPETQEIRASLKRNYAGAIQILASGDAAQLAKLNSSETINRSEDFERRVDELAPSNDTQRGLKARALQLVDQVSAARWLALLQAKGSIPTPLLIVLVAWLSIIFGTFGLFTLRNGTVVAAMVLCALSTSGAIFLIQEMSTPLSGTVRVSVAPMRDTLARLDE</sequence>
<dbReference type="Pfam" id="PF14023">
    <property type="entry name" value="Bestrophin-like"/>
    <property type="match status" value="1"/>
</dbReference>
<keyword evidence="1" id="KW-1133">Transmembrane helix</keyword>
<dbReference type="PATRIC" id="fig|908627.4.peg.2157"/>
<feature type="transmembrane region" description="Helical" evidence="1">
    <location>
        <begin position="37"/>
        <end position="60"/>
    </location>
</feature>
<evidence type="ECO:0000313" key="3">
    <source>
        <dbReference type="Proteomes" id="UP000035963"/>
    </source>
</evidence>
<dbReference type="InterPro" id="IPR025333">
    <property type="entry name" value="DUF4239"/>
</dbReference>
<reference evidence="2 3" key="1">
    <citation type="journal article" date="2015" name="Genome Announc.">
        <title>Draft Genome Sequence of Burkholderia sp. Strain PML1(12), an Ectomycorrhizosphere-Inhabiting Bacterium with Effective Mineral-Weathering Ability.</title>
        <authorList>
            <person name="Uroz S."/>
            <person name="Oger P."/>
        </authorList>
    </citation>
    <scope>NUCLEOTIDE SEQUENCE [LARGE SCALE GENOMIC DNA]</scope>
    <source>
        <strain evidence="3">PML1(12)</strain>
    </source>
</reference>
<dbReference type="OrthoDB" id="4711656at2"/>
<dbReference type="EMBL" id="AEJF01000070">
    <property type="protein sequence ID" value="KLU26418.1"/>
    <property type="molecule type" value="Genomic_DNA"/>
</dbReference>
<keyword evidence="1" id="KW-0472">Membrane</keyword>
<evidence type="ECO:0008006" key="4">
    <source>
        <dbReference type="Google" id="ProtNLM"/>
    </source>
</evidence>
<name>A0A0J1G2K9_9BURK</name>
<comment type="caution">
    <text evidence="2">The sequence shown here is derived from an EMBL/GenBank/DDBJ whole genome shotgun (WGS) entry which is preliminary data.</text>
</comment>
<protein>
    <recommendedName>
        <fullName evidence="4">DUF4239 domain-containing protein</fullName>
    </recommendedName>
</protein>
<keyword evidence="1" id="KW-0812">Transmembrane</keyword>
<gene>
    <name evidence="2" type="ORF">EOS_09755</name>
</gene>
<organism evidence="2 3">
    <name type="scientific">Caballeronia mineralivorans PML1(12)</name>
    <dbReference type="NCBI Taxonomy" id="908627"/>
    <lineage>
        <taxon>Bacteria</taxon>
        <taxon>Pseudomonadati</taxon>
        <taxon>Pseudomonadota</taxon>
        <taxon>Betaproteobacteria</taxon>
        <taxon>Burkholderiales</taxon>
        <taxon>Burkholderiaceae</taxon>
        <taxon>Caballeronia</taxon>
    </lineage>
</organism>
<feature type="transmembrane region" description="Helical" evidence="1">
    <location>
        <begin position="183"/>
        <end position="201"/>
    </location>
</feature>
<dbReference type="AlphaFoldDB" id="A0A0J1G2K9"/>
<keyword evidence="3" id="KW-1185">Reference proteome</keyword>
<proteinExistence type="predicted"/>
<accession>A0A0J1G2K9</accession>
<dbReference type="Proteomes" id="UP000035963">
    <property type="component" value="Unassembled WGS sequence"/>
</dbReference>